<dbReference type="Pfam" id="PF13456">
    <property type="entry name" value="RVT_3"/>
    <property type="match status" value="1"/>
</dbReference>
<dbReference type="EMBL" id="JABFAB010000003">
    <property type="protein sequence ID" value="MBA0643379.1"/>
    <property type="molecule type" value="Genomic_DNA"/>
</dbReference>
<accession>A0A7J8TZ11</accession>
<dbReference type="AlphaFoldDB" id="A0A7J8TZ11"/>
<dbReference type="OrthoDB" id="1002339at2759"/>
<organism evidence="2 3">
    <name type="scientific">Gossypium klotzschianum</name>
    <dbReference type="NCBI Taxonomy" id="34286"/>
    <lineage>
        <taxon>Eukaryota</taxon>
        <taxon>Viridiplantae</taxon>
        <taxon>Streptophyta</taxon>
        <taxon>Embryophyta</taxon>
        <taxon>Tracheophyta</taxon>
        <taxon>Spermatophyta</taxon>
        <taxon>Magnoliopsida</taxon>
        <taxon>eudicotyledons</taxon>
        <taxon>Gunneridae</taxon>
        <taxon>Pentapetalae</taxon>
        <taxon>rosids</taxon>
        <taxon>malvids</taxon>
        <taxon>Malvales</taxon>
        <taxon>Malvaceae</taxon>
        <taxon>Malvoideae</taxon>
        <taxon>Gossypium</taxon>
    </lineage>
</organism>
<dbReference type="Proteomes" id="UP000593573">
    <property type="component" value="Unassembled WGS sequence"/>
</dbReference>
<gene>
    <name evidence="2" type="ORF">Goklo_027677</name>
</gene>
<dbReference type="GO" id="GO:0003676">
    <property type="term" value="F:nucleic acid binding"/>
    <property type="evidence" value="ECO:0007669"/>
    <property type="project" value="InterPro"/>
</dbReference>
<evidence type="ECO:0000259" key="1">
    <source>
        <dbReference type="Pfam" id="PF13456"/>
    </source>
</evidence>
<comment type="caution">
    <text evidence="2">The sequence shown here is derived from an EMBL/GenBank/DDBJ whole genome shotgun (WGS) entry which is preliminary data.</text>
</comment>
<dbReference type="InterPro" id="IPR002156">
    <property type="entry name" value="RNaseH_domain"/>
</dbReference>
<protein>
    <recommendedName>
        <fullName evidence="1">RNase H type-1 domain-containing protein</fullName>
    </recommendedName>
</protein>
<proteinExistence type="predicted"/>
<dbReference type="GO" id="GO:0004523">
    <property type="term" value="F:RNA-DNA hybrid ribonuclease activity"/>
    <property type="evidence" value="ECO:0007669"/>
    <property type="project" value="InterPro"/>
</dbReference>
<reference evidence="2 3" key="1">
    <citation type="journal article" date="2019" name="Genome Biol. Evol.">
        <title>Insights into the evolution of the New World diploid cottons (Gossypium, subgenus Houzingenia) based on genome sequencing.</title>
        <authorList>
            <person name="Grover C.E."/>
            <person name="Arick M.A. 2nd"/>
            <person name="Thrash A."/>
            <person name="Conover J.L."/>
            <person name="Sanders W.S."/>
            <person name="Peterson D.G."/>
            <person name="Frelichowski J.E."/>
            <person name="Scheffler J.A."/>
            <person name="Scheffler B.E."/>
            <person name="Wendel J.F."/>
        </authorList>
    </citation>
    <scope>NUCLEOTIDE SEQUENCE [LARGE SCALE GENOMIC DNA]</scope>
    <source>
        <strain evidence="2">57</strain>
        <tissue evidence="2">Leaf</tissue>
    </source>
</reference>
<evidence type="ECO:0000313" key="2">
    <source>
        <dbReference type="EMBL" id="MBA0643379.1"/>
    </source>
</evidence>
<sequence>MPFLLPKIYREGIDKSDICAYIRDGQGLNERFCTCQFKHIHRSTNGVAHLLATEGLKKGE</sequence>
<name>A0A7J8TZ11_9ROSI</name>
<keyword evidence="3" id="KW-1185">Reference proteome</keyword>
<feature type="domain" description="RNase H type-1" evidence="1">
    <location>
        <begin position="14"/>
        <end position="54"/>
    </location>
</feature>
<evidence type="ECO:0000313" key="3">
    <source>
        <dbReference type="Proteomes" id="UP000593573"/>
    </source>
</evidence>